<dbReference type="InterPro" id="IPR003439">
    <property type="entry name" value="ABC_transporter-like_ATP-bd"/>
</dbReference>
<dbReference type="eggNOG" id="COG1129">
    <property type="taxonomic scope" value="Bacteria"/>
</dbReference>
<dbReference type="EMBL" id="CP002868">
    <property type="protein sequence ID" value="AEJ18295.1"/>
    <property type="molecule type" value="Genomic_DNA"/>
</dbReference>
<dbReference type="Pfam" id="PF00005">
    <property type="entry name" value="ABC_tran"/>
    <property type="match status" value="2"/>
</dbReference>
<dbReference type="GO" id="GO:0016887">
    <property type="term" value="F:ATP hydrolysis activity"/>
    <property type="evidence" value="ECO:0007669"/>
    <property type="project" value="InterPro"/>
</dbReference>
<sequence>MDTQENDVILSVKKISKKFPGVQALNAVSLDFCRGEVHVLMGENGAGKSTLMKILAGVYEPDEGEIIYQGQSVRMENPLKAQHLGINLINQELNIAGNLTVAENVFMGNEPRRFGLVNRAEMKERAHAALLKLGSDFPVDIPAGLLSIAEQQQIEIARSIAHNGKVLIMDEPTAALSDRETDRLFELIASLKAKGMAIIYISHRLAEVSIIADTVSVLRDGRYIGTLKKPNLDNAEIVRMMVGRELSDFYKHDIATTLIPGRLEVKNLSDGKKVKPCSFTVAGGEIVALSGLVGSGRTELARLLFGADKKSTGEIYIDGKKIFINSPADAIRFGIGYVPEDRKSLGLFLEMSGHENITMNIIDKTAHLGVLSQKRNTSITNMAIERLRIRIATPRTKAVSLSGGNQQKLLLARWLEIKPKVIILDEPTRGVDVGAKSEIYKLVGEIAQQGVAVLFISSELPEVVGLAQRVLVMRNGGIVAELREKQDITQETIMAYATGIQAPQPQYVG</sequence>
<dbReference type="OrthoDB" id="9771863at2"/>
<organism evidence="11 12">
    <name type="scientific">Gracilinema caldarium (strain ATCC 51460 / DSM 7334 / H1)</name>
    <name type="common">Treponema caldarium</name>
    <dbReference type="NCBI Taxonomy" id="744872"/>
    <lineage>
        <taxon>Bacteria</taxon>
        <taxon>Pseudomonadati</taxon>
        <taxon>Spirochaetota</taxon>
        <taxon>Spirochaetia</taxon>
        <taxon>Spirochaetales</taxon>
        <taxon>Breznakiellaceae</taxon>
        <taxon>Gracilinema</taxon>
    </lineage>
</organism>
<gene>
    <name evidence="11" type="ordered locus">Spica_0127</name>
</gene>
<dbReference type="SUPFAM" id="SSF52540">
    <property type="entry name" value="P-loop containing nucleoside triphosphate hydrolases"/>
    <property type="match status" value="2"/>
</dbReference>
<feature type="domain" description="ABC transporter" evidence="10">
    <location>
        <begin position="249"/>
        <end position="500"/>
    </location>
</feature>
<dbReference type="InterPro" id="IPR050107">
    <property type="entry name" value="ABC_carbohydrate_import_ATPase"/>
</dbReference>
<accession>F8EWQ9</accession>
<evidence type="ECO:0000256" key="6">
    <source>
        <dbReference type="ARBA" id="ARBA00022741"/>
    </source>
</evidence>
<evidence type="ECO:0000313" key="11">
    <source>
        <dbReference type="EMBL" id="AEJ18295.1"/>
    </source>
</evidence>
<keyword evidence="7" id="KW-0067">ATP-binding</keyword>
<keyword evidence="6" id="KW-0547">Nucleotide-binding</keyword>
<evidence type="ECO:0000256" key="1">
    <source>
        <dbReference type="ARBA" id="ARBA00004202"/>
    </source>
</evidence>
<dbReference type="PROSITE" id="PS00211">
    <property type="entry name" value="ABC_TRANSPORTER_1"/>
    <property type="match status" value="1"/>
</dbReference>
<dbReference type="SMART" id="SM00382">
    <property type="entry name" value="AAA"/>
    <property type="match status" value="2"/>
</dbReference>
<reference evidence="12" key="1">
    <citation type="journal article" date="2013" name="Stand. Genomic Sci.">
        <title>Genome sequence of the thermophilic fresh-water bacterium Spirochaeta caldaria type strain (H1(T)), reclassification of Spirochaeta caldaria, Spirochaeta stenostrepta, and Spirochaeta zuelzerae in the genus Treponema as Treponema caldaria comb. nov., Treponema stenostrepta comb. nov., and Treponema zuelzerae comb. nov., and emendation of the genus Treponema.</title>
        <authorList>
            <person name="Abt B."/>
            <person name="Goker M."/>
            <person name="Scheuner C."/>
            <person name="Han C."/>
            <person name="Lu M."/>
            <person name="Misra M."/>
            <person name="Lapidus A."/>
            <person name="Nolan M."/>
            <person name="Lucas S."/>
            <person name="Hammon N."/>
            <person name="Deshpande S."/>
            <person name="Cheng J.F."/>
            <person name="Tapia R."/>
            <person name="Goodwin L.A."/>
            <person name="Pitluck S."/>
            <person name="Liolios K."/>
            <person name="Pagani I."/>
            <person name="Ivanova N."/>
            <person name="Mavromatis K."/>
            <person name="Mikhailova N."/>
            <person name="Huntemann M."/>
            <person name="Pati A."/>
            <person name="Chen A."/>
            <person name="Palaniappan K."/>
            <person name="Land M."/>
            <person name="Hauser L."/>
            <person name="Jeffries C.D."/>
            <person name="Rohde M."/>
            <person name="Spring S."/>
            <person name="Gronow S."/>
            <person name="Detter J.C."/>
            <person name="Bristow J."/>
            <person name="Eisen J.A."/>
            <person name="Markowitz V."/>
            <person name="Hugenholtz P."/>
            <person name="Kyrpides N.C."/>
            <person name="Woyke T."/>
            <person name="Klenk H.P."/>
        </authorList>
    </citation>
    <scope>NUCLEOTIDE SEQUENCE</scope>
    <source>
        <strain evidence="12">ATCC 51460 / DSM 7334 / H1</strain>
    </source>
</reference>
<protein>
    <submittedName>
        <fullName evidence="11">Monosaccharide-transporting ATPase</fullName>
        <ecNumber evidence="11">3.6.3.17</ecNumber>
    </submittedName>
</protein>
<evidence type="ECO:0000256" key="3">
    <source>
        <dbReference type="ARBA" id="ARBA00022475"/>
    </source>
</evidence>
<feature type="domain" description="ABC transporter" evidence="10">
    <location>
        <begin position="10"/>
        <end position="245"/>
    </location>
</feature>
<keyword evidence="11" id="KW-0378">Hydrolase</keyword>
<evidence type="ECO:0000313" key="12">
    <source>
        <dbReference type="Proteomes" id="UP000000503"/>
    </source>
</evidence>
<dbReference type="FunFam" id="3.40.50.300:FF:000127">
    <property type="entry name" value="Ribose import ATP-binding protein RbsA"/>
    <property type="match status" value="1"/>
</dbReference>
<keyword evidence="9" id="KW-0472">Membrane</keyword>
<keyword evidence="3" id="KW-1003">Cell membrane</keyword>
<evidence type="ECO:0000256" key="7">
    <source>
        <dbReference type="ARBA" id="ARBA00022840"/>
    </source>
</evidence>
<dbReference type="InterPro" id="IPR003593">
    <property type="entry name" value="AAA+_ATPase"/>
</dbReference>
<dbReference type="AlphaFoldDB" id="F8EWQ9"/>
<name>F8EWQ9_GRAC1</name>
<dbReference type="HOGENOM" id="CLU_000604_92_3_12"/>
<dbReference type="Gene3D" id="3.40.50.300">
    <property type="entry name" value="P-loop containing nucleotide triphosphate hydrolases"/>
    <property type="match status" value="2"/>
</dbReference>
<evidence type="ECO:0000256" key="4">
    <source>
        <dbReference type="ARBA" id="ARBA00022597"/>
    </source>
</evidence>
<keyword evidence="4" id="KW-0762">Sugar transport</keyword>
<comment type="subcellular location">
    <subcellularLocation>
        <location evidence="1">Cell membrane</location>
        <topology evidence="1">Peripheral membrane protein</topology>
    </subcellularLocation>
</comment>
<dbReference type="RefSeq" id="WP_013967608.1">
    <property type="nucleotide sequence ID" value="NC_015732.1"/>
</dbReference>
<dbReference type="GO" id="GO:0005886">
    <property type="term" value="C:plasma membrane"/>
    <property type="evidence" value="ECO:0007669"/>
    <property type="project" value="UniProtKB-SubCell"/>
</dbReference>
<dbReference type="CDD" id="cd03215">
    <property type="entry name" value="ABC_Carb_Monos_II"/>
    <property type="match status" value="1"/>
</dbReference>
<evidence type="ECO:0000256" key="8">
    <source>
        <dbReference type="ARBA" id="ARBA00022967"/>
    </source>
</evidence>
<dbReference type="PROSITE" id="PS50893">
    <property type="entry name" value="ABC_TRANSPORTER_2"/>
    <property type="match status" value="2"/>
</dbReference>
<evidence type="ECO:0000256" key="9">
    <source>
        <dbReference type="ARBA" id="ARBA00023136"/>
    </source>
</evidence>
<dbReference type="Proteomes" id="UP000000503">
    <property type="component" value="Chromosome"/>
</dbReference>
<keyword evidence="2" id="KW-0813">Transport</keyword>
<keyword evidence="8" id="KW-1278">Translocase</keyword>
<evidence type="ECO:0000256" key="2">
    <source>
        <dbReference type="ARBA" id="ARBA00022448"/>
    </source>
</evidence>
<dbReference type="InterPro" id="IPR027417">
    <property type="entry name" value="P-loop_NTPase"/>
</dbReference>
<dbReference type="GO" id="GO:0005524">
    <property type="term" value="F:ATP binding"/>
    <property type="evidence" value="ECO:0007669"/>
    <property type="project" value="UniProtKB-KW"/>
</dbReference>
<dbReference type="PANTHER" id="PTHR43790:SF3">
    <property type="entry name" value="D-ALLOSE IMPORT ATP-BINDING PROTEIN ALSA-RELATED"/>
    <property type="match status" value="1"/>
</dbReference>
<keyword evidence="12" id="KW-1185">Reference proteome</keyword>
<dbReference type="InterPro" id="IPR017871">
    <property type="entry name" value="ABC_transporter-like_CS"/>
</dbReference>
<dbReference type="EC" id="3.6.3.17" evidence="11"/>
<evidence type="ECO:0000256" key="5">
    <source>
        <dbReference type="ARBA" id="ARBA00022737"/>
    </source>
</evidence>
<evidence type="ECO:0000259" key="10">
    <source>
        <dbReference type="PROSITE" id="PS50893"/>
    </source>
</evidence>
<dbReference type="STRING" id="744872.Spica_0127"/>
<keyword evidence="5" id="KW-0677">Repeat</keyword>
<proteinExistence type="predicted"/>
<dbReference type="PANTHER" id="PTHR43790">
    <property type="entry name" value="CARBOHYDRATE TRANSPORT ATP-BINDING PROTEIN MG119-RELATED"/>
    <property type="match status" value="1"/>
</dbReference>
<dbReference type="CDD" id="cd03216">
    <property type="entry name" value="ABC_Carb_Monos_I"/>
    <property type="match status" value="1"/>
</dbReference>
<dbReference type="KEGG" id="scd:Spica_0127"/>